<reference evidence="2" key="1">
    <citation type="journal article" date="2019" name="Int. J. Syst. Evol. Microbiol.">
        <title>The Global Catalogue of Microorganisms (GCM) 10K type strain sequencing project: providing services to taxonomists for standard genome sequencing and annotation.</title>
        <authorList>
            <consortium name="The Broad Institute Genomics Platform"/>
            <consortium name="The Broad Institute Genome Sequencing Center for Infectious Disease"/>
            <person name="Wu L."/>
            <person name="Ma J."/>
        </authorList>
    </citation>
    <scope>NUCLEOTIDE SEQUENCE [LARGE SCALE GENOMIC DNA]</scope>
    <source>
        <strain evidence="2">JCM 12140</strain>
    </source>
</reference>
<name>A0ABP4K6F1_9MICO</name>
<gene>
    <name evidence="1" type="ORF">GCM10009627_29000</name>
</gene>
<accession>A0ABP4K6F1</accession>
<evidence type="ECO:0008006" key="3">
    <source>
        <dbReference type="Google" id="ProtNLM"/>
    </source>
</evidence>
<proteinExistence type="predicted"/>
<evidence type="ECO:0000313" key="2">
    <source>
        <dbReference type="Proteomes" id="UP001501742"/>
    </source>
</evidence>
<sequence length="172" mass="18853">MTERAPCIQILGLLTWVSLWSADGDRFTWKDTHLQTEADRLARRVAQVTGQGLQSLADDVTMAGARRSVLLTPPELNPVPAQLRHDTGESVFRVHRAEQYTSAKTLRLEKVVLDAARTVGGFRMSDADFDAAIARFNARAVADGGHELNGGQLKLAHRFANGGHRIAVLFPV</sequence>
<protein>
    <recommendedName>
        <fullName evidence="3">DUF4124 domain-containing protein</fullName>
    </recommendedName>
</protein>
<comment type="caution">
    <text evidence="1">The sequence shown here is derived from an EMBL/GenBank/DDBJ whole genome shotgun (WGS) entry which is preliminary data.</text>
</comment>
<dbReference type="EMBL" id="BAAAJX010000016">
    <property type="protein sequence ID" value="GAA1494554.1"/>
    <property type="molecule type" value="Genomic_DNA"/>
</dbReference>
<keyword evidence="2" id="KW-1185">Reference proteome</keyword>
<organism evidence="1 2">
    <name type="scientific">Curtobacterium herbarum</name>
    <dbReference type="NCBI Taxonomy" id="150122"/>
    <lineage>
        <taxon>Bacteria</taxon>
        <taxon>Bacillati</taxon>
        <taxon>Actinomycetota</taxon>
        <taxon>Actinomycetes</taxon>
        <taxon>Micrococcales</taxon>
        <taxon>Microbacteriaceae</taxon>
        <taxon>Curtobacterium</taxon>
    </lineage>
</organism>
<dbReference type="Proteomes" id="UP001501742">
    <property type="component" value="Unassembled WGS sequence"/>
</dbReference>
<dbReference type="RefSeq" id="WP_204607141.1">
    <property type="nucleotide sequence ID" value="NZ_JAFBBT010000001.1"/>
</dbReference>
<evidence type="ECO:0000313" key="1">
    <source>
        <dbReference type="EMBL" id="GAA1494554.1"/>
    </source>
</evidence>